<dbReference type="PANTHER" id="PTHR30329:SF21">
    <property type="entry name" value="LIPOPROTEIN YIAD-RELATED"/>
    <property type="match status" value="1"/>
</dbReference>
<dbReference type="AlphaFoldDB" id="A0A1N6F0H7"/>
<comment type="similarity">
    <text evidence="2">Belongs to the MotB family.</text>
</comment>
<sequence length="242" mass="27127">MARKKKQEEPEGIPAWLVTFSDLVTLLLTFFVLILSMSSMDRTMLVEINPFERGLGVINYHGSGRIPQRIKLIVELVSDPKTAFEQRDRIKDLLFPEDVLPPDIDMSTLDRNLRILQKPEGLAIALTNDLVFAPGSYQLTPSAKKLLSQVVLMLQYTSADTNISGHADNTGRNNAANYPLSGKRAMAVLEFFLTQGLKPERFSVSGYGADKPLESNATEYGRAQNRRVEILIKTTQRLGRYV</sequence>
<accession>A0A1N6F0H7</accession>
<evidence type="ECO:0000256" key="3">
    <source>
        <dbReference type="ARBA" id="ARBA00022475"/>
    </source>
</evidence>
<reference evidence="11" key="1">
    <citation type="submission" date="2016-11" db="EMBL/GenBank/DDBJ databases">
        <authorList>
            <person name="Varghese N."/>
            <person name="Submissions S."/>
        </authorList>
    </citation>
    <scope>NUCLEOTIDE SEQUENCE [LARGE SCALE GENOMIC DNA]</scope>
    <source>
        <strain evidence="11">DSM 17456</strain>
    </source>
</reference>
<evidence type="ECO:0000313" key="10">
    <source>
        <dbReference type="EMBL" id="SIN88751.1"/>
    </source>
</evidence>
<dbReference type="InterPro" id="IPR025713">
    <property type="entry name" value="MotB-like_N_dom"/>
</dbReference>
<dbReference type="InterPro" id="IPR006665">
    <property type="entry name" value="OmpA-like"/>
</dbReference>
<dbReference type="RefSeq" id="WP_074215878.1">
    <property type="nucleotide sequence ID" value="NZ_FSRG01000004.1"/>
</dbReference>
<dbReference type="Proteomes" id="UP000184694">
    <property type="component" value="Unassembled WGS sequence"/>
</dbReference>
<comment type="subcellular location">
    <subcellularLocation>
        <location evidence="1">Cell membrane</location>
        <topology evidence="1">Single-pass membrane protein</topology>
    </subcellularLocation>
</comment>
<evidence type="ECO:0000256" key="4">
    <source>
        <dbReference type="ARBA" id="ARBA00022692"/>
    </source>
</evidence>
<protein>
    <submittedName>
        <fullName evidence="10">Chemotaxis protein MotB</fullName>
    </submittedName>
</protein>
<name>A0A1N6F0H7_9BACT</name>
<dbReference type="OrthoDB" id="9805566at2"/>
<dbReference type="GO" id="GO:0005886">
    <property type="term" value="C:plasma membrane"/>
    <property type="evidence" value="ECO:0007669"/>
    <property type="project" value="UniProtKB-SubCell"/>
</dbReference>
<dbReference type="PANTHER" id="PTHR30329">
    <property type="entry name" value="STATOR ELEMENT OF FLAGELLAR MOTOR COMPLEX"/>
    <property type="match status" value="1"/>
</dbReference>
<dbReference type="Pfam" id="PF00691">
    <property type="entry name" value="OmpA"/>
    <property type="match status" value="1"/>
</dbReference>
<evidence type="ECO:0000313" key="11">
    <source>
        <dbReference type="Proteomes" id="UP000184694"/>
    </source>
</evidence>
<feature type="transmembrane region" description="Helical" evidence="8">
    <location>
        <begin position="13"/>
        <end position="35"/>
    </location>
</feature>
<dbReference type="STRING" id="1121457.SAMN02745161_1021"/>
<proteinExistence type="inferred from homology"/>
<evidence type="ECO:0000256" key="2">
    <source>
        <dbReference type="ARBA" id="ARBA00008914"/>
    </source>
</evidence>
<keyword evidence="6 7" id="KW-0472">Membrane</keyword>
<feature type="domain" description="OmpA-like" evidence="9">
    <location>
        <begin position="119"/>
        <end position="236"/>
    </location>
</feature>
<dbReference type="Pfam" id="PF13677">
    <property type="entry name" value="MotB_plug"/>
    <property type="match status" value="1"/>
</dbReference>
<evidence type="ECO:0000256" key="6">
    <source>
        <dbReference type="ARBA" id="ARBA00023136"/>
    </source>
</evidence>
<evidence type="ECO:0000256" key="1">
    <source>
        <dbReference type="ARBA" id="ARBA00004162"/>
    </source>
</evidence>
<dbReference type="Gene3D" id="3.30.1330.60">
    <property type="entry name" value="OmpA-like domain"/>
    <property type="match status" value="1"/>
</dbReference>
<evidence type="ECO:0000259" key="9">
    <source>
        <dbReference type="PROSITE" id="PS51123"/>
    </source>
</evidence>
<evidence type="ECO:0000256" key="5">
    <source>
        <dbReference type="ARBA" id="ARBA00022989"/>
    </source>
</evidence>
<dbReference type="InterPro" id="IPR036737">
    <property type="entry name" value="OmpA-like_sf"/>
</dbReference>
<dbReference type="CDD" id="cd07185">
    <property type="entry name" value="OmpA_C-like"/>
    <property type="match status" value="1"/>
</dbReference>
<keyword evidence="5 8" id="KW-1133">Transmembrane helix</keyword>
<gene>
    <name evidence="10" type="ORF">SAMN02745161_1021</name>
</gene>
<dbReference type="SUPFAM" id="SSF103088">
    <property type="entry name" value="OmpA-like"/>
    <property type="match status" value="1"/>
</dbReference>
<evidence type="ECO:0000256" key="7">
    <source>
        <dbReference type="PROSITE-ProRule" id="PRU00473"/>
    </source>
</evidence>
<dbReference type="EMBL" id="FSRG01000004">
    <property type="protein sequence ID" value="SIN88751.1"/>
    <property type="molecule type" value="Genomic_DNA"/>
</dbReference>
<organism evidence="10 11">
    <name type="scientific">Halodesulfovibrio marinisediminis DSM 17456</name>
    <dbReference type="NCBI Taxonomy" id="1121457"/>
    <lineage>
        <taxon>Bacteria</taxon>
        <taxon>Pseudomonadati</taxon>
        <taxon>Thermodesulfobacteriota</taxon>
        <taxon>Desulfovibrionia</taxon>
        <taxon>Desulfovibrionales</taxon>
        <taxon>Desulfovibrionaceae</taxon>
        <taxon>Halodesulfovibrio</taxon>
    </lineage>
</organism>
<keyword evidence="3" id="KW-1003">Cell membrane</keyword>
<dbReference type="PROSITE" id="PS51123">
    <property type="entry name" value="OMPA_2"/>
    <property type="match status" value="1"/>
</dbReference>
<keyword evidence="4 8" id="KW-0812">Transmembrane</keyword>
<keyword evidence="11" id="KW-1185">Reference proteome</keyword>
<dbReference type="InterPro" id="IPR050330">
    <property type="entry name" value="Bact_OuterMem_StrucFunc"/>
</dbReference>
<evidence type="ECO:0000256" key="8">
    <source>
        <dbReference type="SAM" id="Phobius"/>
    </source>
</evidence>